<dbReference type="EMBL" id="CP045068">
    <property type="protein sequence ID" value="QFQ90566.1"/>
    <property type="molecule type" value="Genomic_DNA"/>
</dbReference>
<dbReference type="InterPro" id="IPR041895">
    <property type="entry name" value="ArdA_dom1"/>
</dbReference>
<dbReference type="InterPro" id="IPR009899">
    <property type="entry name" value="ArdA"/>
</dbReference>
<dbReference type="Gene3D" id="3.10.20.480">
    <property type="entry name" value="Antirestriction protein ArdA, domain 1"/>
    <property type="match status" value="1"/>
</dbReference>
<evidence type="ECO:0000313" key="1">
    <source>
        <dbReference type="EMBL" id="QFQ90566.1"/>
    </source>
</evidence>
<dbReference type="Gene3D" id="1.10.10.1190">
    <property type="entry name" value="Antirestriction protein ArdA, domain 3"/>
    <property type="match status" value="1"/>
</dbReference>
<organism evidence="1 2">
    <name type="scientific">Lacticaseibacillus manihotivorans</name>
    <dbReference type="NCBI Taxonomy" id="88233"/>
    <lineage>
        <taxon>Bacteria</taxon>
        <taxon>Bacillati</taxon>
        <taxon>Bacillota</taxon>
        <taxon>Bacilli</taxon>
        <taxon>Lactobacillales</taxon>
        <taxon>Lactobacillaceae</taxon>
        <taxon>Lacticaseibacillus</taxon>
    </lineage>
</organism>
<reference evidence="1 2" key="1">
    <citation type="submission" date="2019-10" db="EMBL/GenBank/DDBJ databases">
        <title>Genome sequencing of Lactobacillus manihotivorans.</title>
        <authorList>
            <person name="Kim K."/>
        </authorList>
    </citation>
    <scope>NUCLEOTIDE SEQUENCE [LARGE SCALE GENOMIC DNA]</scope>
    <source>
        <strain evidence="1 2">LM010</strain>
    </source>
</reference>
<evidence type="ECO:0000313" key="2">
    <source>
        <dbReference type="Proteomes" id="UP000388452"/>
    </source>
</evidence>
<dbReference type="AlphaFoldDB" id="A0A5P8JN98"/>
<gene>
    <name evidence="1" type="ORF">LM010_03570</name>
</gene>
<sequence length="167" mass="19114">MAAKFRVWIANLGKYNEGESVGAWFELPINWDDMAEQISLNEQYEEYAIHDYDAPFPISEYDSIDHINALGDALDQLNNSELGDVVEELLDARFDDVIELAEHIDDFVHYDADSMEDLAIMLVQNGDFCGEVPEQIQSYIDYEKLANDLEADGIYVTTHDGIYEYLN</sequence>
<dbReference type="Pfam" id="PF07275">
    <property type="entry name" value="ArdA"/>
    <property type="match status" value="1"/>
</dbReference>
<dbReference type="RefSeq" id="WP_054714506.1">
    <property type="nucleotide sequence ID" value="NZ_CP045068.1"/>
</dbReference>
<dbReference type="Proteomes" id="UP000388452">
    <property type="component" value="Chromosome"/>
</dbReference>
<protein>
    <submittedName>
        <fullName evidence="1">Antirestriction protein ArdA</fullName>
    </submittedName>
</protein>
<name>A0A5P8JN98_9LACO</name>
<accession>A0A5P8JN98</accession>
<dbReference type="InterPro" id="IPR041893">
    <property type="entry name" value="ArdA_dom3"/>
</dbReference>
<proteinExistence type="predicted"/>